<dbReference type="PROSITE" id="PS51257">
    <property type="entry name" value="PROKAR_LIPOPROTEIN"/>
    <property type="match status" value="1"/>
</dbReference>
<dbReference type="RefSeq" id="WP_180952829.1">
    <property type="nucleotide sequence ID" value="NZ_AP023326.1"/>
</dbReference>
<proteinExistence type="predicted"/>
<protein>
    <recommendedName>
        <fullName evidence="4">Lipoprotein</fullName>
    </recommendedName>
</protein>
<evidence type="ECO:0000256" key="1">
    <source>
        <dbReference type="SAM" id="SignalP"/>
    </source>
</evidence>
<sequence>MKRSRYWLFLPVLAVSGCMSAQQEIMQKEDHLAAAGFILKPANTPERAAMLTRLPAHRFLRRDKGDLVTYVYADPTVCDCLYVGSQQAYATYRANQQAQYLADENRMTAESYEDSSWNWGMWGPWGGGPGYGYGPGWWGPGMGW</sequence>
<evidence type="ECO:0008006" key="4">
    <source>
        <dbReference type="Google" id="ProtNLM"/>
    </source>
</evidence>
<evidence type="ECO:0000313" key="2">
    <source>
        <dbReference type="EMBL" id="BCI67802.1"/>
    </source>
</evidence>
<evidence type="ECO:0000313" key="3">
    <source>
        <dbReference type="Proteomes" id="UP000515220"/>
    </source>
</evidence>
<dbReference type="Proteomes" id="UP000515220">
    <property type="component" value="Chromosome"/>
</dbReference>
<reference evidence="2 3" key="1">
    <citation type="submission" date="2020-07" db="EMBL/GenBank/DDBJ databases">
        <title>Complete Genome Sequence of an acetic acid bacterium, Acetobacter aceti JCM20276.</title>
        <authorList>
            <person name="Hirose Y."/>
            <person name="Mihara H."/>
        </authorList>
    </citation>
    <scope>NUCLEOTIDE SEQUENCE [LARGE SCALE GENOMIC DNA]</scope>
    <source>
        <strain evidence="2 3">JCM20276</strain>
    </source>
</reference>
<name>A0A6S6PSW1_ACEAC</name>
<accession>A0A6S6PSW1</accession>
<dbReference type="AlphaFoldDB" id="A0A6S6PSW1"/>
<feature type="chain" id="PRO_5028081629" description="Lipoprotein" evidence="1">
    <location>
        <begin position="22"/>
        <end position="144"/>
    </location>
</feature>
<feature type="signal peptide" evidence="1">
    <location>
        <begin position="1"/>
        <end position="21"/>
    </location>
</feature>
<keyword evidence="1" id="KW-0732">Signal</keyword>
<dbReference type="EMBL" id="AP023326">
    <property type="protein sequence ID" value="BCI67802.1"/>
    <property type="molecule type" value="Genomic_DNA"/>
</dbReference>
<gene>
    <name evidence="2" type="ORF">AAJCM20276_24260</name>
</gene>
<organism evidence="2 3">
    <name type="scientific">Acetobacter aceti</name>
    <dbReference type="NCBI Taxonomy" id="435"/>
    <lineage>
        <taxon>Bacteria</taxon>
        <taxon>Pseudomonadati</taxon>
        <taxon>Pseudomonadota</taxon>
        <taxon>Alphaproteobacteria</taxon>
        <taxon>Acetobacterales</taxon>
        <taxon>Acetobacteraceae</taxon>
        <taxon>Acetobacter</taxon>
        <taxon>Acetobacter subgen. Acetobacter</taxon>
    </lineage>
</organism>